<comment type="caution">
    <text evidence="2">The sequence shown here is derived from an EMBL/GenBank/DDBJ whole genome shotgun (WGS) entry which is preliminary data.</text>
</comment>
<protein>
    <submittedName>
        <fullName evidence="2">Uncharacterized protein</fullName>
    </submittedName>
</protein>
<accession>A0A7J3MZ29</accession>
<evidence type="ECO:0000313" key="1">
    <source>
        <dbReference type="EMBL" id="HFQ78659.1"/>
    </source>
</evidence>
<dbReference type="EMBL" id="DTDH01000150">
    <property type="protein sequence ID" value="HGT98787.1"/>
    <property type="molecule type" value="Genomic_DNA"/>
</dbReference>
<evidence type="ECO:0000313" key="2">
    <source>
        <dbReference type="EMBL" id="HGT98787.1"/>
    </source>
</evidence>
<reference evidence="2" key="1">
    <citation type="journal article" date="2020" name="mSystems">
        <title>Genome- and Community-Level Interaction Insights into Carbon Utilization and Element Cycling Functions of Hydrothermarchaeota in Hydrothermal Sediment.</title>
        <authorList>
            <person name="Zhou Z."/>
            <person name="Liu Y."/>
            <person name="Xu W."/>
            <person name="Pan J."/>
            <person name="Luo Z.H."/>
            <person name="Li M."/>
        </authorList>
    </citation>
    <scope>NUCLEOTIDE SEQUENCE [LARGE SCALE GENOMIC DNA]</scope>
    <source>
        <strain evidence="1">SpSt-629</strain>
        <strain evidence="2">SpSt-688</strain>
    </source>
</reference>
<dbReference type="AlphaFoldDB" id="A0A7J3MZ29"/>
<sequence length="101" mass="11588">MHSLEDMPLLDASVGYRDYAELISVLSASSKIRNLMKKGYSIKNVKILYGVELSVDMELKPMYAVVALVREGHNIIYFLIDIMKKRIVKVADIRREQKISN</sequence>
<proteinExistence type="predicted"/>
<gene>
    <name evidence="1" type="ORF">ENT99_03030</name>
    <name evidence="2" type="ORF">ENU64_05090</name>
</gene>
<organism evidence="2">
    <name type="scientific">Ignisphaera aggregans</name>
    <dbReference type="NCBI Taxonomy" id="334771"/>
    <lineage>
        <taxon>Archaea</taxon>
        <taxon>Thermoproteota</taxon>
        <taxon>Thermoprotei</taxon>
        <taxon>Desulfurococcales</taxon>
        <taxon>Desulfurococcaceae</taxon>
        <taxon>Ignisphaera</taxon>
    </lineage>
</organism>
<name>A0A7J3MZ29_9CREN</name>
<dbReference type="EMBL" id="DTAU01000050">
    <property type="protein sequence ID" value="HFQ78659.1"/>
    <property type="molecule type" value="Genomic_DNA"/>
</dbReference>